<dbReference type="InterPro" id="IPR043428">
    <property type="entry name" value="LivM-like"/>
</dbReference>
<feature type="transmembrane region" description="Helical" evidence="7">
    <location>
        <begin position="205"/>
        <end position="224"/>
    </location>
</feature>
<accession>A0ABZ2V6M7</accession>
<reference evidence="9" key="1">
    <citation type="submission" date="2024-04" db="EMBL/GenBank/DDBJ databases">
        <title>Phylogenomic analyses of a clade within the roseobacter group suggest taxonomic reassignments of species of the genera Aestuariivita, Citreicella, Loktanella, Nautella, Pelagibaca, Ruegeria, Thalassobius, Thiobacimonas and Tropicibacter, and the proposal o.</title>
        <authorList>
            <person name="Jeon C.O."/>
        </authorList>
    </citation>
    <scope>NUCLEOTIDE SEQUENCE [LARGE SCALE GENOMIC DNA]</scope>
    <source>
        <strain evidence="9">BS5-3</strain>
    </source>
</reference>
<evidence type="ECO:0000256" key="5">
    <source>
        <dbReference type="ARBA" id="ARBA00023136"/>
    </source>
</evidence>
<evidence type="ECO:0000256" key="3">
    <source>
        <dbReference type="ARBA" id="ARBA00022692"/>
    </source>
</evidence>
<evidence type="ECO:0000256" key="6">
    <source>
        <dbReference type="SAM" id="MobiDB-lite"/>
    </source>
</evidence>
<sequence length="341" mass="36878">MAYLIFSLSLLLIYVGLALALHVQFGMLGIANFGVVGFWGLGMYAMGILQVQLDMSFVDALFLVLILSVAVSWLMGWLILRLDPQATLCATIAFAAIISLLIVTEKWVTMGVVGLGTIRYPFRIGDGTEFLYFVFLVAIVVGLQVLILRLHKSPTGKLLKAIRDNEGLCASLGKNTFQVKMFWFVLASIVMCLLGALSAPLNQFLTPNMMVPSVTFAVWIALVLGGKEHALGAVIGVFVTFGIFDILIETYAPVSPDLAVVVPNMKLFLYGLLLMAVLIYRPTGLLAPTTPPEKVWQELLRTGKTAFSGAATLTQRGVEKTKEALGKKSEQSGGNDPAGKS</sequence>
<feature type="compositionally biased region" description="Basic and acidic residues" evidence="6">
    <location>
        <begin position="317"/>
        <end position="330"/>
    </location>
</feature>
<evidence type="ECO:0000313" key="8">
    <source>
        <dbReference type="EMBL" id="WZC49559.1"/>
    </source>
</evidence>
<feature type="transmembrane region" description="Helical" evidence="7">
    <location>
        <begin position="231"/>
        <end position="252"/>
    </location>
</feature>
<keyword evidence="9" id="KW-1185">Reference proteome</keyword>
<dbReference type="EMBL" id="CP150951">
    <property type="protein sequence ID" value="WZC49559.1"/>
    <property type="molecule type" value="Genomic_DNA"/>
</dbReference>
<evidence type="ECO:0000313" key="9">
    <source>
        <dbReference type="Proteomes" id="UP001440612"/>
    </source>
</evidence>
<dbReference type="PANTHER" id="PTHR30482:SF20">
    <property type="entry name" value="HIGH-AFFINITY BRANCHED-CHAIN AMINO ACID TRANSPORT SYSTEM PERMEASE PROTEIN LIVM"/>
    <property type="match status" value="1"/>
</dbReference>
<protein>
    <submittedName>
        <fullName evidence="8">Branched-chain amino acid ABC transporter permease</fullName>
    </submittedName>
</protein>
<feature type="transmembrane region" description="Helical" evidence="7">
    <location>
        <begin position="130"/>
        <end position="150"/>
    </location>
</feature>
<feature type="transmembrane region" description="Helical" evidence="7">
    <location>
        <begin position="85"/>
        <end position="102"/>
    </location>
</feature>
<feature type="transmembrane region" description="Helical" evidence="7">
    <location>
        <begin position="30"/>
        <end position="49"/>
    </location>
</feature>
<evidence type="ECO:0000256" key="2">
    <source>
        <dbReference type="ARBA" id="ARBA00022475"/>
    </source>
</evidence>
<keyword evidence="2" id="KW-1003">Cell membrane</keyword>
<dbReference type="Pfam" id="PF02653">
    <property type="entry name" value="BPD_transp_2"/>
    <property type="match status" value="1"/>
</dbReference>
<dbReference type="PANTHER" id="PTHR30482">
    <property type="entry name" value="HIGH-AFFINITY BRANCHED-CHAIN AMINO ACID TRANSPORT SYSTEM PERMEASE"/>
    <property type="match status" value="1"/>
</dbReference>
<feature type="transmembrane region" description="Helical" evidence="7">
    <location>
        <begin position="61"/>
        <end position="79"/>
    </location>
</feature>
<keyword evidence="4 7" id="KW-1133">Transmembrane helix</keyword>
<keyword evidence="5 7" id="KW-0472">Membrane</keyword>
<organism evidence="8 9">
    <name type="scientific">Yoonia phaeophyticola</name>
    <dbReference type="NCBI Taxonomy" id="3137369"/>
    <lineage>
        <taxon>Bacteria</taxon>
        <taxon>Pseudomonadati</taxon>
        <taxon>Pseudomonadota</taxon>
        <taxon>Alphaproteobacteria</taxon>
        <taxon>Rhodobacterales</taxon>
        <taxon>Paracoccaceae</taxon>
        <taxon>Yoonia</taxon>
    </lineage>
</organism>
<evidence type="ECO:0000256" key="1">
    <source>
        <dbReference type="ARBA" id="ARBA00004651"/>
    </source>
</evidence>
<feature type="region of interest" description="Disordered" evidence="6">
    <location>
        <begin position="315"/>
        <end position="341"/>
    </location>
</feature>
<evidence type="ECO:0000256" key="4">
    <source>
        <dbReference type="ARBA" id="ARBA00022989"/>
    </source>
</evidence>
<feature type="transmembrane region" description="Helical" evidence="7">
    <location>
        <begin position="258"/>
        <end position="280"/>
    </location>
</feature>
<proteinExistence type="predicted"/>
<dbReference type="Proteomes" id="UP001440612">
    <property type="component" value="Chromosome"/>
</dbReference>
<dbReference type="RefSeq" id="WP_341367669.1">
    <property type="nucleotide sequence ID" value="NZ_CP150951.2"/>
</dbReference>
<dbReference type="CDD" id="cd06581">
    <property type="entry name" value="TM_PBP1_LivM_like"/>
    <property type="match status" value="1"/>
</dbReference>
<name>A0ABZ2V6M7_9RHOB</name>
<feature type="transmembrane region" description="Helical" evidence="7">
    <location>
        <begin position="181"/>
        <end position="199"/>
    </location>
</feature>
<comment type="subcellular location">
    <subcellularLocation>
        <location evidence="1">Cell membrane</location>
        <topology evidence="1">Multi-pass membrane protein</topology>
    </subcellularLocation>
</comment>
<gene>
    <name evidence="8" type="ORF">AABB29_02585</name>
</gene>
<evidence type="ECO:0000256" key="7">
    <source>
        <dbReference type="SAM" id="Phobius"/>
    </source>
</evidence>
<keyword evidence="3 7" id="KW-0812">Transmembrane</keyword>
<dbReference type="InterPro" id="IPR001851">
    <property type="entry name" value="ABC_transp_permease"/>
</dbReference>